<organism evidence="1 2">
    <name type="scientific">Saccharomonospora viridis</name>
    <dbReference type="NCBI Taxonomy" id="1852"/>
    <lineage>
        <taxon>Bacteria</taxon>
        <taxon>Bacillati</taxon>
        <taxon>Actinomycetota</taxon>
        <taxon>Actinomycetes</taxon>
        <taxon>Pseudonocardiales</taxon>
        <taxon>Pseudonocardiaceae</taxon>
        <taxon>Saccharomonospora</taxon>
    </lineage>
</organism>
<evidence type="ECO:0000313" key="2">
    <source>
        <dbReference type="Proteomes" id="UP000030848"/>
    </source>
</evidence>
<reference evidence="1 2" key="1">
    <citation type="submission" date="2014-10" db="EMBL/GenBank/DDBJ databases">
        <title>Genome sequence of Micropolyspora internatus JCM3315.</title>
        <authorList>
            <person name="Shin S.-K."/>
            <person name="Yi H."/>
        </authorList>
    </citation>
    <scope>NUCLEOTIDE SEQUENCE [LARGE SCALE GENOMIC DNA]</scope>
    <source>
        <strain evidence="1 2">JCM 3315</strain>
    </source>
</reference>
<comment type="caution">
    <text evidence="1">The sequence shown here is derived from an EMBL/GenBank/DDBJ whole genome shotgun (WGS) entry which is preliminary data.</text>
</comment>
<dbReference type="AlphaFoldDB" id="A0A837D621"/>
<sequence length="39" mass="4303">MLFPVVGGAVLALAWWYGGWLRRLRRQDVETSGEVAGKG</sequence>
<protein>
    <submittedName>
        <fullName evidence="1">Uncharacterized protein</fullName>
    </submittedName>
</protein>
<accession>A0A837D621</accession>
<name>A0A837D621_9PSEU</name>
<proteinExistence type="predicted"/>
<dbReference type="Proteomes" id="UP000030848">
    <property type="component" value="Unassembled WGS sequence"/>
</dbReference>
<evidence type="ECO:0000313" key="1">
    <source>
        <dbReference type="EMBL" id="KHF43269.1"/>
    </source>
</evidence>
<dbReference type="EMBL" id="JRZE01000006">
    <property type="protein sequence ID" value="KHF43269.1"/>
    <property type="molecule type" value="Genomic_DNA"/>
</dbReference>
<gene>
    <name evidence="1" type="ORF">MINT15_34710</name>
</gene>